<name>A0A150J657_9EURY</name>
<dbReference type="InterPro" id="IPR015943">
    <property type="entry name" value="WD40/YVTN_repeat-like_dom_sf"/>
</dbReference>
<dbReference type="Pfam" id="PF08309">
    <property type="entry name" value="LVIVD"/>
    <property type="match status" value="3"/>
</dbReference>
<proteinExistence type="predicted"/>
<organism evidence="1 2">
    <name type="scientific">Candidatus Methanofastidiosum methylothiophilum</name>
    <dbReference type="NCBI Taxonomy" id="1705564"/>
    <lineage>
        <taxon>Archaea</taxon>
        <taxon>Methanobacteriati</taxon>
        <taxon>Methanobacteriota</taxon>
        <taxon>Stenosarchaea group</taxon>
        <taxon>Candidatus Methanofastidiosia</taxon>
        <taxon>Candidatus Methanofastidiosales</taxon>
        <taxon>Candidatus Methanofastidiosaceae</taxon>
        <taxon>Candidatus Methanofastidiosum</taxon>
    </lineage>
</organism>
<evidence type="ECO:0000313" key="1">
    <source>
        <dbReference type="EMBL" id="KYC52722.1"/>
    </source>
</evidence>
<dbReference type="Proteomes" id="UP000075578">
    <property type="component" value="Unassembled WGS sequence"/>
</dbReference>
<evidence type="ECO:0000313" key="2">
    <source>
        <dbReference type="Proteomes" id="UP000075578"/>
    </source>
</evidence>
<protein>
    <submittedName>
        <fullName evidence="1">LVIVD repeat protein</fullName>
    </submittedName>
</protein>
<dbReference type="EMBL" id="LNGD01000025">
    <property type="protein sequence ID" value="KYC52722.1"/>
    <property type="molecule type" value="Genomic_DNA"/>
</dbReference>
<dbReference type="InterPro" id="IPR011048">
    <property type="entry name" value="Haem_d1_sf"/>
</dbReference>
<accession>A0A150J657</accession>
<sequence>MGKLVTLPFIIFLICAFWTGIPSVSSANENFTFTIEEVGKNTITQNYGKPKYVDVEGEFAVMNWHENPGAIFLYNISDPKNPRYISHVQVNNGPNAVRIRNGYAYASLNTGYLIIASLNNQNITITGSRDFGNQMFNLDINDQGTIAVMAGTYASDGLVIIDTTNKANPTQLSKTGFPAGGVDLEGKYVFITKYDTSELRCYDISNPSAPVLINSIKVGTMIVPVRVYGNYAYVQEYSINKMHIVDISNPSNMRVVISDFGIPGVVPNGGGVVVDTKAELMFLATGLNGDGKVSIYDIKDKTNPKMISQYVYPNKEIINMIAINDTNIFVPNYSAKCLSILSRPVNTTRQKELPMREIMSIINYPGRPVGEFIRDED</sequence>
<dbReference type="AlphaFoldDB" id="A0A150J657"/>
<dbReference type="Gene3D" id="2.130.10.10">
    <property type="entry name" value="YVTN repeat-like/Quinoprotein amine dehydrogenase"/>
    <property type="match status" value="1"/>
</dbReference>
<gene>
    <name evidence="1" type="ORF">AMQ74_00628</name>
</gene>
<reference evidence="1 2" key="1">
    <citation type="journal article" date="2016" name="ISME J.">
        <title>Chasing the elusive Euryarchaeota class WSA2: genomes reveal a uniquely fastidious methyl-reducing methanogen.</title>
        <authorList>
            <person name="Nobu M.K."/>
            <person name="Narihiro T."/>
            <person name="Kuroda K."/>
            <person name="Mei R."/>
            <person name="Liu W.T."/>
        </authorList>
    </citation>
    <scope>NUCLEOTIDE SEQUENCE [LARGE SCALE GENOMIC DNA]</scope>
    <source>
        <strain evidence="1">U1lsi0528_Bin089</strain>
    </source>
</reference>
<dbReference type="SUPFAM" id="SSF51004">
    <property type="entry name" value="C-terminal (heme d1) domain of cytochrome cd1-nitrite reductase"/>
    <property type="match status" value="1"/>
</dbReference>
<dbReference type="InterPro" id="IPR013211">
    <property type="entry name" value="LVIVD"/>
</dbReference>
<comment type="caution">
    <text evidence="1">The sequence shown here is derived from an EMBL/GenBank/DDBJ whole genome shotgun (WGS) entry which is preliminary data.</text>
</comment>